<dbReference type="EMBL" id="CACRXK020005076">
    <property type="protein sequence ID" value="CAB4005026.1"/>
    <property type="molecule type" value="Genomic_DNA"/>
</dbReference>
<reference evidence="1" key="1">
    <citation type="submission" date="2020-04" db="EMBL/GenBank/DDBJ databases">
        <authorList>
            <person name="Alioto T."/>
            <person name="Alioto T."/>
            <person name="Gomez Garrido J."/>
        </authorList>
    </citation>
    <scope>NUCLEOTIDE SEQUENCE</scope>
    <source>
        <strain evidence="1">A484AB</strain>
    </source>
</reference>
<organism evidence="1 2">
    <name type="scientific">Paramuricea clavata</name>
    <name type="common">Red gorgonian</name>
    <name type="synonym">Violescent sea-whip</name>
    <dbReference type="NCBI Taxonomy" id="317549"/>
    <lineage>
        <taxon>Eukaryota</taxon>
        <taxon>Metazoa</taxon>
        <taxon>Cnidaria</taxon>
        <taxon>Anthozoa</taxon>
        <taxon>Octocorallia</taxon>
        <taxon>Malacalcyonacea</taxon>
        <taxon>Plexauridae</taxon>
        <taxon>Paramuricea</taxon>
    </lineage>
</organism>
<dbReference type="Proteomes" id="UP001152795">
    <property type="component" value="Unassembled WGS sequence"/>
</dbReference>
<comment type="caution">
    <text evidence="1">The sequence shown here is derived from an EMBL/GenBank/DDBJ whole genome shotgun (WGS) entry which is preliminary data.</text>
</comment>
<sequence length="78" mass="8523">MVIAVWTNSSRALSWKGTRATSTTLLFPSSVALLKPLPAAVSLPSQKKHLEISESLLTFLRTVIGSIFGYKGRFELDS</sequence>
<gene>
    <name evidence="1" type="ORF">PACLA_8A080774</name>
</gene>
<protein>
    <submittedName>
        <fullName evidence="1">Uncharacterized protein</fullName>
    </submittedName>
</protein>
<proteinExistence type="predicted"/>
<name>A0A7D9IDI4_PARCT</name>
<dbReference type="AlphaFoldDB" id="A0A7D9IDI4"/>
<evidence type="ECO:0000313" key="1">
    <source>
        <dbReference type="EMBL" id="CAB4005026.1"/>
    </source>
</evidence>
<accession>A0A7D9IDI4</accession>
<keyword evidence="2" id="KW-1185">Reference proteome</keyword>
<evidence type="ECO:0000313" key="2">
    <source>
        <dbReference type="Proteomes" id="UP001152795"/>
    </source>
</evidence>